<keyword evidence="5 6" id="KW-0472">Membrane</keyword>
<dbReference type="GO" id="GO:0005886">
    <property type="term" value="C:plasma membrane"/>
    <property type="evidence" value="ECO:0007669"/>
    <property type="project" value="TreeGrafter"/>
</dbReference>
<feature type="transmembrane region" description="Helical" evidence="6">
    <location>
        <begin position="20"/>
        <end position="46"/>
    </location>
</feature>
<feature type="transmembrane region" description="Helical" evidence="6">
    <location>
        <begin position="67"/>
        <end position="85"/>
    </location>
</feature>
<organism evidence="8 9">
    <name type="scientific">Paenibacillus lycopersici</name>
    <dbReference type="NCBI Taxonomy" id="2704462"/>
    <lineage>
        <taxon>Bacteria</taxon>
        <taxon>Bacillati</taxon>
        <taxon>Bacillota</taxon>
        <taxon>Bacilli</taxon>
        <taxon>Bacillales</taxon>
        <taxon>Paenibacillaceae</taxon>
        <taxon>Paenibacillus</taxon>
    </lineage>
</organism>
<sequence>MTARLLKFGAVGLLNTGADFLVFAMLTAAGSPVLTAQAIAYACGMLNSYLLNRSWTFRSSASRTREMPRFIVLNLVVLACVTLVLEQLRTGAGLPLLLSKLLATGAGMIINYAGSRFWVFGARGYSSETRSDTP</sequence>
<dbReference type="Proteomes" id="UP000476064">
    <property type="component" value="Chromosome"/>
</dbReference>
<reference evidence="8 9" key="1">
    <citation type="submission" date="2020-01" db="EMBL/GenBank/DDBJ databases">
        <title>Paenibacillus sp. nov., isolated from tomato rhizosphere.</title>
        <authorList>
            <person name="Weon H.-Y."/>
            <person name="Lee S.A."/>
        </authorList>
    </citation>
    <scope>NUCLEOTIDE SEQUENCE [LARGE SCALE GENOMIC DNA]</scope>
    <source>
        <strain evidence="8 9">12200R-189</strain>
    </source>
</reference>
<gene>
    <name evidence="8" type="ORF">GXP70_25980</name>
</gene>
<accession>A0A6C0G5U7</accession>
<evidence type="ECO:0000313" key="9">
    <source>
        <dbReference type="Proteomes" id="UP000476064"/>
    </source>
</evidence>
<evidence type="ECO:0000256" key="4">
    <source>
        <dbReference type="ARBA" id="ARBA00022989"/>
    </source>
</evidence>
<comment type="similarity">
    <text evidence="2">Belongs to the GtrA family.</text>
</comment>
<keyword evidence="4 6" id="KW-1133">Transmembrane helix</keyword>
<keyword evidence="3 6" id="KW-0812">Transmembrane</keyword>
<dbReference type="GO" id="GO:0000271">
    <property type="term" value="P:polysaccharide biosynthetic process"/>
    <property type="evidence" value="ECO:0007669"/>
    <property type="project" value="InterPro"/>
</dbReference>
<dbReference type="AlphaFoldDB" id="A0A6C0G5U7"/>
<protein>
    <submittedName>
        <fullName evidence="8">GtrA family protein</fullName>
    </submittedName>
</protein>
<proteinExistence type="inferred from homology"/>
<feature type="domain" description="GtrA/DPMS transmembrane" evidence="7">
    <location>
        <begin position="7"/>
        <end position="120"/>
    </location>
</feature>
<dbReference type="EMBL" id="CP048209">
    <property type="protein sequence ID" value="QHT63074.1"/>
    <property type="molecule type" value="Genomic_DNA"/>
</dbReference>
<evidence type="ECO:0000256" key="5">
    <source>
        <dbReference type="ARBA" id="ARBA00023136"/>
    </source>
</evidence>
<dbReference type="KEGG" id="plyc:GXP70_25980"/>
<evidence type="ECO:0000256" key="3">
    <source>
        <dbReference type="ARBA" id="ARBA00022692"/>
    </source>
</evidence>
<dbReference type="InterPro" id="IPR007267">
    <property type="entry name" value="GtrA_DPMS_TM"/>
</dbReference>
<dbReference type="Pfam" id="PF04138">
    <property type="entry name" value="GtrA_DPMS_TM"/>
    <property type="match status" value="1"/>
</dbReference>
<dbReference type="PANTHER" id="PTHR38459">
    <property type="entry name" value="PROPHAGE BACTOPRENOL-LINKED GLUCOSE TRANSLOCASE HOMOLOG"/>
    <property type="match status" value="1"/>
</dbReference>
<evidence type="ECO:0000313" key="8">
    <source>
        <dbReference type="EMBL" id="QHT63074.1"/>
    </source>
</evidence>
<comment type="subcellular location">
    <subcellularLocation>
        <location evidence="1">Membrane</location>
        <topology evidence="1">Multi-pass membrane protein</topology>
    </subcellularLocation>
</comment>
<evidence type="ECO:0000259" key="7">
    <source>
        <dbReference type="Pfam" id="PF04138"/>
    </source>
</evidence>
<keyword evidence="9" id="KW-1185">Reference proteome</keyword>
<dbReference type="InterPro" id="IPR051401">
    <property type="entry name" value="GtrA_CellWall_Glycosyl"/>
</dbReference>
<evidence type="ECO:0000256" key="6">
    <source>
        <dbReference type="SAM" id="Phobius"/>
    </source>
</evidence>
<evidence type="ECO:0000256" key="1">
    <source>
        <dbReference type="ARBA" id="ARBA00004141"/>
    </source>
</evidence>
<feature type="transmembrane region" description="Helical" evidence="6">
    <location>
        <begin position="91"/>
        <end position="113"/>
    </location>
</feature>
<dbReference type="RefSeq" id="WP_162359504.1">
    <property type="nucleotide sequence ID" value="NZ_CP048209.1"/>
</dbReference>
<evidence type="ECO:0000256" key="2">
    <source>
        <dbReference type="ARBA" id="ARBA00009399"/>
    </source>
</evidence>
<name>A0A6C0G5U7_9BACL</name>
<dbReference type="PANTHER" id="PTHR38459:SF1">
    <property type="entry name" value="PROPHAGE BACTOPRENOL-LINKED GLUCOSE TRANSLOCASE HOMOLOG"/>
    <property type="match status" value="1"/>
</dbReference>